<proteinExistence type="predicted"/>
<feature type="region of interest" description="Disordered" evidence="2">
    <location>
        <begin position="115"/>
        <end position="182"/>
    </location>
</feature>
<feature type="compositionally biased region" description="Low complexity" evidence="2">
    <location>
        <begin position="137"/>
        <end position="150"/>
    </location>
</feature>
<dbReference type="Proteomes" id="UP000271339">
    <property type="component" value="Unassembled WGS sequence"/>
</dbReference>
<keyword evidence="3" id="KW-0812">Transmembrane</keyword>
<dbReference type="RefSeq" id="WP_121905956.1">
    <property type="nucleotide sequence ID" value="NZ_REFC01000011.1"/>
</dbReference>
<protein>
    <recommendedName>
        <fullName evidence="4">Outer membrane protein beta-barrel domain-containing protein</fullName>
    </recommendedName>
</protein>
<keyword evidence="1" id="KW-0175">Coiled coil</keyword>
<evidence type="ECO:0000256" key="1">
    <source>
        <dbReference type="SAM" id="Coils"/>
    </source>
</evidence>
<gene>
    <name evidence="5" type="ORF">BXY75_0349</name>
</gene>
<feature type="domain" description="Outer membrane protein beta-barrel" evidence="4">
    <location>
        <begin position="290"/>
        <end position="479"/>
    </location>
</feature>
<reference evidence="5 6" key="1">
    <citation type="submission" date="2018-10" db="EMBL/GenBank/DDBJ databases">
        <title>Genomic Encyclopedia of Archaeal and Bacterial Type Strains, Phase II (KMG-II): from individual species to whole genera.</title>
        <authorList>
            <person name="Goeker M."/>
        </authorList>
    </citation>
    <scope>NUCLEOTIDE SEQUENCE [LARGE SCALE GENOMIC DNA]</scope>
    <source>
        <strain evidence="5 6">DSM 23424</strain>
    </source>
</reference>
<dbReference type="AlphaFoldDB" id="A0A3L9YZC8"/>
<evidence type="ECO:0000313" key="6">
    <source>
        <dbReference type="Proteomes" id="UP000271339"/>
    </source>
</evidence>
<organism evidence="5 6">
    <name type="scientific">Ulvibacter antarcticus</name>
    <dbReference type="NCBI Taxonomy" id="442714"/>
    <lineage>
        <taxon>Bacteria</taxon>
        <taxon>Pseudomonadati</taxon>
        <taxon>Bacteroidota</taxon>
        <taxon>Flavobacteriia</taxon>
        <taxon>Flavobacteriales</taxon>
        <taxon>Flavobacteriaceae</taxon>
        <taxon>Ulvibacter</taxon>
    </lineage>
</organism>
<dbReference type="InterPro" id="IPR025665">
    <property type="entry name" value="Beta-barrel_OMP_2"/>
</dbReference>
<evidence type="ECO:0000256" key="3">
    <source>
        <dbReference type="SAM" id="Phobius"/>
    </source>
</evidence>
<accession>A0A3L9YZC8</accession>
<dbReference type="Pfam" id="PF13568">
    <property type="entry name" value="OMP_b-brl_2"/>
    <property type="match status" value="1"/>
</dbReference>
<keyword evidence="3" id="KW-0472">Membrane</keyword>
<sequence>MKENKHIDSLFKDRLNDFEASPSPQVWKNIQAELNKDKEDRKVIPLWWKLGGVAALLALLLTVGNSMFNSDVTDSDVVNTEESVRSNDIDTEANPIITNKEDVIVVASEEDATNNKLQEIETTSEASEQIKKDSPANYKESVSNKSENNSRVASETNSSEEKTKKAKATYNSNRIEAPKNPVYSTEKEAVAINSEEKTKNIEKLQKENDVVKSNQENLIIKNTQIEDTEVAKTETAEDEKSSEEKKSILDEIKEQEILKKEDAIAKESKIDRRWDVAPNFAPVYYNSLDGGSSIDQSFSDNSQSGDVNISYGVQVSYAISNRLSVRSGVNNVDLSYGTKGIELGTGPVSTALRSVNYGGKEIVLTAVDQGGIAEQNSMNSGEFGDISPKSTDGEAIITQNISYYEVPLELKYSLFNNKFGMNVIGGLSTLFLGNNDISVKAGSFESTLGEANNLSTVSFTTNVGLGFDYKISRKFKFNIEPMFKYQLNPYTDSSVNFKPYYLGVYTGFSYKF</sequence>
<name>A0A3L9YZC8_9FLAO</name>
<evidence type="ECO:0000256" key="2">
    <source>
        <dbReference type="SAM" id="MobiDB-lite"/>
    </source>
</evidence>
<feature type="transmembrane region" description="Helical" evidence="3">
    <location>
        <begin position="46"/>
        <end position="68"/>
    </location>
</feature>
<feature type="coiled-coil region" evidence="1">
    <location>
        <begin position="187"/>
        <end position="221"/>
    </location>
</feature>
<dbReference type="EMBL" id="REFC01000011">
    <property type="protein sequence ID" value="RMA65933.1"/>
    <property type="molecule type" value="Genomic_DNA"/>
</dbReference>
<comment type="caution">
    <text evidence="5">The sequence shown here is derived from an EMBL/GenBank/DDBJ whole genome shotgun (WGS) entry which is preliminary data.</text>
</comment>
<evidence type="ECO:0000313" key="5">
    <source>
        <dbReference type="EMBL" id="RMA65933.1"/>
    </source>
</evidence>
<evidence type="ECO:0000259" key="4">
    <source>
        <dbReference type="Pfam" id="PF13568"/>
    </source>
</evidence>
<feature type="compositionally biased region" description="Polar residues" evidence="2">
    <location>
        <begin position="115"/>
        <end position="127"/>
    </location>
</feature>
<keyword evidence="6" id="KW-1185">Reference proteome</keyword>
<dbReference type="OrthoDB" id="1113942at2"/>
<keyword evidence="3" id="KW-1133">Transmembrane helix</keyword>